<reference evidence="2" key="1">
    <citation type="submission" date="2003-11" db="EMBL/GenBank/DDBJ databases">
        <authorList>
            <person name="Heidelberg J.F."/>
            <person name="Eisen J.A."/>
            <person name="Nelson W.C."/>
            <person name="DeLong E.F."/>
        </authorList>
    </citation>
    <scope>NUCLEOTIDE SEQUENCE</scope>
</reference>
<feature type="transmembrane region" description="Helical" evidence="1">
    <location>
        <begin position="12"/>
        <end position="29"/>
    </location>
</feature>
<keyword evidence="1" id="KW-0812">Transmembrane</keyword>
<keyword evidence="1" id="KW-1133">Transmembrane helix</keyword>
<dbReference type="AlphaFoldDB" id="Q6SEW6"/>
<dbReference type="EMBL" id="AY458649">
    <property type="protein sequence ID" value="AAR38456.1"/>
    <property type="molecule type" value="Genomic_DNA"/>
</dbReference>
<proteinExistence type="predicted"/>
<evidence type="ECO:0000256" key="1">
    <source>
        <dbReference type="SAM" id="Phobius"/>
    </source>
</evidence>
<keyword evidence="1" id="KW-0472">Membrane</keyword>
<sequence length="33" mass="3820">MQLQGDVRRWRCCHVSGLLMLFMAPLALMKSAR</sequence>
<gene>
    <name evidence="2" type="ORF">MBMO_EBAC080-L028H02.122</name>
</gene>
<name>Q6SEW6_9BACT</name>
<evidence type="ECO:0000313" key="2">
    <source>
        <dbReference type="EMBL" id="AAR38456.1"/>
    </source>
</evidence>
<reference evidence="2" key="2">
    <citation type="submission" date="2003-12" db="EMBL/GenBank/DDBJ databases">
        <title>Monterey Bay Coastal Ocean Microbial Observatory environmental clone sequencing.</title>
        <authorList>
            <person name="DeLong E.F."/>
        </authorList>
    </citation>
    <scope>NUCLEOTIDE SEQUENCE</scope>
</reference>
<protein>
    <submittedName>
        <fullName evidence="2">Uncharacterized protein</fullName>
    </submittedName>
</protein>
<accession>Q6SEW6</accession>
<organism evidence="2">
    <name type="scientific">uncultured marine bacterium 582</name>
    <dbReference type="NCBI Taxonomy" id="257402"/>
    <lineage>
        <taxon>Bacteria</taxon>
        <taxon>environmental samples</taxon>
    </lineage>
</organism>